<comment type="caution">
    <text evidence="2">The sequence shown here is derived from an EMBL/GenBank/DDBJ whole genome shotgun (WGS) entry which is preliminary data.</text>
</comment>
<keyword evidence="1" id="KW-0472">Membrane</keyword>
<accession>A0A2A9CT69</accession>
<evidence type="ECO:0000313" key="3">
    <source>
        <dbReference type="Proteomes" id="UP000226079"/>
    </source>
</evidence>
<feature type="transmembrane region" description="Helical" evidence="1">
    <location>
        <begin position="122"/>
        <end position="142"/>
    </location>
</feature>
<feature type="transmembrane region" description="Helical" evidence="1">
    <location>
        <begin position="57"/>
        <end position="79"/>
    </location>
</feature>
<organism evidence="2 3">
    <name type="scientific">Propionicimonas paludicola</name>
    <dbReference type="NCBI Taxonomy" id="185243"/>
    <lineage>
        <taxon>Bacteria</taxon>
        <taxon>Bacillati</taxon>
        <taxon>Actinomycetota</taxon>
        <taxon>Actinomycetes</taxon>
        <taxon>Propionibacteriales</taxon>
        <taxon>Nocardioidaceae</taxon>
        <taxon>Propionicimonas</taxon>
    </lineage>
</organism>
<feature type="transmembrane region" description="Helical" evidence="1">
    <location>
        <begin position="31"/>
        <end position="51"/>
    </location>
</feature>
<gene>
    <name evidence="2" type="ORF">ATK74_2210</name>
</gene>
<dbReference type="Proteomes" id="UP000226079">
    <property type="component" value="Unassembled WGS sequence"/>
</dbReference>
<name>A0A2A9CT69_9ACTN</name>
<reference evidence="2 3" key="1">
    <citation type="submission" date="2017-10" db="EMBL/GenBank/DDBJ databases">
        <title>Sequencing the genomes of 1000 actinobacteria strains.</title>
        <authorList>
            <person name="Klenk H.-P."/>
        </authorList>
    </citation>
    <scope>NUCLEOTIDE SEQUENCE [LARGE SCALE GENOMIC DNA]</scope>
    <source>
        <strain evidence="2 3">DSM 15597</strain>
    </source>
</reference>
<sequence length="146" mass="15317">MSAWSLGAVPRESTRSVRQTTSGLKTFVDKVVKWIPGDVLGLYLAAVSAIGVANPQLWLLIVAILLAPFVVVFGSWTLPEDQRPSRLPARAVLSAVAVAIWALTVPGSGWQVFTVVSQNAQTVAVIGAILGLVFGLVASALVPDEA</sequence>
<dbReference type="AlphaFoldDB" id="A0A2A9CT69"/>
<proteinExistence type="predicted"/>
<dbReference type="EMBL" id="PDJC01000001">
    <property type="protein sequence ID" value="PFG17637.1"/>
    <property type="molecule type" value="Genomic_DNA"/>
</dbReference>
<keyword evidence="1" id="KW-1133">Transmembrane helix</keyword>
<evidence type="ECO:0000256" key="1">
    <source>
        <dbReference type="SAM" id="Phobius"/>
    </source>
</evidence>
<feature type="transmembrane region" description="Helical" evidence="1">
    <location>
        <begin position="91"/>
        <end position="110"/>
    </location>
</feature>
<keyword evidence="1" id="KW-0812">Transmembrane</keyword>
<keyword evidence="3" id="KW-1185">Reference proteome</keyword>
<protein>
    <submittedName>
        <fullName evidence="2">Uncharacterized protein</fullName>
    </submittedName>
</protein>
<evidence type="ECO:0000313" key="2">
    <source>
        <dbReference type="EMBL" id="PFG17637.1"/>
    </source>
</evidence>